<organism evidence="2 3">
    <name type="scientific">Sinanodonta woodiana</name>
    <name type="common">Chinese pond mussel</name>
    <name type="synonym">Anodonta woodiana</name>
    <dbReference type="NCBI Taxonomy" id="1069815"/>
    <lineage>
        <taxon>Eukaryota</taxon>
        <taxon>Metazoa</taxon>
        <taxon>Spiralia</taxon>
        <taxon>Lophotrochozoa</taxon>
        <taxon>Mollusca</taxon>
        <taxon>Bivalvia</taxon>
        <taxon>Autobranchia</taxon>
        <taxon>Heteroconchia</taxon>
        <taxon>Palaeoheterodonta</taxon>
        <taxon>Unionida</taxon>
        <taxon>Unionoidea</taxon>
        <taxon>Unionidae</taxon>
        <taxon>Unioninae</taxon>
        <taxon>Sinanodonta</taxon>
    </lineage>
</organism>
<gene>
    <name evidence="2" type="ORF">ACJMK2_011381</name>
</gene>
<evidence type="ECO:0000313" key="2">
    <source>
        <dbReference type="EMBL" id="KAL3856653.1"/>
    </source>
</evidence>
<evidence type="ECO:0000259" key="1">
    <source>
        <dbReference type="Pfam" id="PF20266"/>
    </source>
</evidence>
<dbReference type="PANTHER" id="PTHR10656:SF69">
    <property type="entry name" value="MAB-21-LIKE HHH_H2TH-LIKE DOMAIN-CONTAINING PROTEIN"/>
    <property type="match status" value="1"/>
</dbReference>
<dbReference type="SMART" id="SM01265">
    <property type="entry name" value="Mab-21"/>
    <property type="match status" value="1"/>
</dbReference>
<evidence type="ECO:0000313" key="3">
    <source>
        <dbReference type="Proteomes" id="UP001634394"/>
    </source>
</evidence>
<keyword evidence="3" id="KW-1185">Reference proteome</keyword>
<dbReference type="EMBL" id="JBJQND010000013">
    <property type="protein sequence ID" value="KAL3856653.1"/>
    <property type="molecule type" value="Genomic_DNA"/>
</dbReference>
<comment type="caution">
    <text evidence="2">The sequence shown here is derived from an EMBL/GenBank/DDBJ whole genome shotgun (WGS) entry which is preliminary data.</text>
</comment>
<dbReference type="InterPro" id="IPR024810">
    <property type="entry name" value="MAB21L/cGLR"/>
</dbReference>
<feature type="domain" description="Mab-21-like HhH/H2TH-like" evidence="1">
    <location>
        <begin position="255"/>
        <end position="335"/>
    </location>
</feature>
<reference evidence="2 3" key="1">
    <citation type="submission" date="2024-11" db="EMBL/GenBank/DDBJ databases">
        <title>Chromosome-level genome assembly of the freshwater bivalve Anodonta woodiana.</title>
        <authorList>
            <person name="Chen X."/>
        </authorList>
    </citation>
    <scope>NUCLEOTIDE SEQUENCE [LARGE SCALE GENOMIC DNA]</scope>
    <source>
        <strain evidence="2">MN2024</strain>
        <tissue evidence="2">Gills</tissue>
    </source>
</reference>
<sequence length="698" mass="79910">MADRESIEARSKLSMILMKLFYQIGINKKMRRRRRYGFVQYEELDMFIDGTSTSIFGSQTEGSTTPGLKSDIDQVVYTVNTLAVRYVQDAVPGINNLLMVADENTYPGYYKLQLLHPSSMEPQHVGNVVELNEENDISAVDRNQRVVLKPSSFTYDERDEVHGPATTHSSGGPMSQDYIKAIIVNSWLQEAKSWFTRRRHNNWITSVEFDHFLSKQAFLVPVGNPLSVEQRLEWRISFTAVERDLMWRMNNTQIACYILMKMINKSFIIPTVGECLSSYHCKTALFHLIDNTDRKFWKPNNLLSCLNLILKTISSWVESGFCPNYFIPNENMFLGKVQGIPRKRLHILLVYLIDQDFKYLTQIEFDGLGQALSEVCSKRQIQPDTVHVILDAVQSRNGKDLHALSFMDVTLLEICYQYKRILQSRNTDMLHTLIQGYQGCSTVLQDALSVLISLLCSHFGSQLASFCIAENRIGCRCMELAHLFLRIGAPSDVTTGRLKLAGFYLRLGYAPLAEKVLTAVEQDLIHYVSDVSPVTMQHITDENFQKIVSEEITTHQIFRSCLALSVMYLPSEIHCTPPPLCYEMFWSEGVDPGLSDHTLWLELDARPFLYFLLHQTYSALGMKIQRLAAFQNLAEAIEEEKITHPDTNLNLIAYCLRQEGQTYIALECLQQSLQIKPGQNWAIWQICDMLNEACNTQN</sequence>
<proteinExistence type="predicted"/>
<dbReference type="InterPro" id="IPR046906">
    <property type="entry name" value="Mab-21_HhH/H2TH-like"/>
</dbReference>
<protein>
    <recommendedName>
        <fullName evidence="1">Mab-21-like HhH/H2TH-like domain-containing protein</fullName>
    </recommendedName>
</protein>
<dbReference type="Gene3D" id="1.10.1410.40">
    <property type="match status" value="1"/>
</dbReference>
<name>A0ABD3V7B1_SINWO</name>
<dbReference type="PANTHER" id="PTHR10656">
    <property type="entry name" value="CELL FATE DETERMINING PROTEIN MAB21-RELATED"/>
    <property type="match status" value="1"/>
</dbReference>
<dbReference type="Proteomes" id="UP001634394">
    <property type="component" value="Unassembled WGS sequence"/>
</dbReference>
<accession>A0ABD3V7B1</accession>
<dbReference type="AlphaFoldDB" id="A0ABD3V7B1"/>
<dbReference type="Pfam" id="PF20266">
    <property type="entry name" value="Mab-21_C"/>
    <property type="match status" value="1"/>
</dbReference>